<dbReference type="GO" id="GO:0005524">
    <property type="term" value="F:ATP binding"/>
    <property type="evidence" value="ECO:0007669"/>
    <property type="project" value="UniProtKB-KW"/>
</dbReference>
<evidence type="ECO:0000256" key="7">
    <source>
        <dbReference type="RuleBase" id="RU000492"/>
    </source>
</evidence>
<evidence type="ECO:0000256" key="3">
    <source>
        <dbReference type="ARBA" id="ARBA00022801"/>
    </source>
</evidence>
<dbReference type="InterPro" id="IPR014001">
    <property type="entry name" value="Helicase_ATP-bd"/>
</dbReference>
<feature type="region of interest" description="Disordered" evidence="8">
    <location>
        <begin position="17"/>
        <end position="128"/>
    </location>
</feature>
<name>A0AAE3VG62_9BACT</name>
<sequence length="555" mass="61267">MRSGLIDRFFRWLNSFSSSPIKSPATTAMPMAGNRDQSAAATLPAKPRVAGVDVKDSQSGKQRRRTKSPGAGAGAAVPARASAAAPGASSRGDRQTSADQPAQRSKTAAPPTMEGWKIPSGDRQQPGEVLFQDFPLDPRILRAIVDDLQFRICSPIQGLTLPHVLAGKDIAGKAQTGTGKTAAFLVGVLQKYLAPNARHRDQRQPMALALAPTRELALQIAKDADSLSTYTSFRTVAVFGGMDYERQKRMLNDGVDLVVATPGRLIDFLRQGAVDCSKLDTLVIDEADRMLDMGFIPDVKRIISQLPRPEDRQTMLFSATLSHDIMNLASRWMRPDPVIVEVEPEHIIATGIEETIYAVSTAEKMPVLLWTLENEACERVLIFRNRRRDVEDLHRNLQRYGVSSEMLSGDVDQKKRLRILEDFRNGAIKVIVATDVAGRGIHVDNISHVINYDLPYEAEDYVHRIGRTARAGSTGRAISFADEDCSFVIPDIEKFIDRALTITTPTDAMVQPRTPTAPMPPRRPRPEDEGHFGGRPRRRDPRPAGTRVRRGGPRH</sequence>
<feature type="domain" description="Helicase C-terminal" evidence="10">
    <location>
        <begin position="364"/>
        <end position="511"/>
    </location>
</feature>
<dbReference type="CDD" id="cd00268">
    <property type="entry name" value="DEADc"/>
    <property type="match status" value="1"/>
</dbReference>
<evidence type="ECO:0000256" key="1">
    <source>
        <dbReference type="ARBA" id="ARBA00022490"/>
    </source>
</evidence>
<evidence type="ECO:0000256" key="2">
    <source>
        <dbReference type="ARBA" id="ARBA00022741"/>
    </source>
</evidence>
<evidence type="ECO:0000313" key="11">
    <source>
        <dbReference type="EMBL" id="MDQ0289801.1"/>
    </source>
</evidence>
<dbReference type="PANTHER" id="PTHR47959">
    <property type="entry name" value="ATP-DEPENDENT RNA HELICASE RHLE-RELATED"/>
    <property type="match status" value="1"/>
</dbReference>
<dbReference type="InterPro" id="IPR027417">
    <property type="entry name" value="P-loop_NTPase"/>
</dbReference>
<keyword evidence="12" id="KW-1185">Reference proteome</keyword>
<dbReference type="InterPro" id="IPR011545">
    <property type="entry name" value="DEAD/DEAH_box_helicase_dom"/>
</dbReference>
<comment type="similarity">
    <text evidence="6 7">Belongs to the DEAD box helicase family.</text>
</comment>
<keyword evidence="3 7" id="KW-0378">Hydrolase</keyword>
<accession>A0AAE3VG62</accession>
<dbReference type="HAMAP" id="MF_00661">
    <property type="entry name" value="DEAD_helicase_RhlB"/>
    <property type="match status" value="1"/>
</dbReference>
<feature type="region of interest" description="Disordered" evidence="8">
    <location>
        <begin position="506"/>
        <end position="555"/>
    </location>
</feature>
<dbReference type="PROSITE" id="PS00039">
    <property type="entry name" value="DEAD_ATP_HELICASE"/>
    <property type="match status" value="1"/>
</dbReference>
<dbReference type="Pfam" id="PF00271">
    <property type="entry name" value="Helicase_C"/>
    <property type="match status" value="1"/>
</dbReference>
<dbReference type="InterPro" id="IPR023554">
    <property type="entry name" value="RNA_helicase_ATP-dep_RhlB"/>
</dbReference>
<dbReference type="PROSITE" id="PS51192">
    <property type="entry name" value="HELICASE_ATP_BIND_1"/>
    <property type="match status" value="1"/>
</dbReference>
<dbReference type="SMART" id="SM00487">
    <property type="entry name" value="DEXDc"/>
    <property type="match status" value="1"/>
</dbReference>
<evidence type="ECO:0000259" key="9">
    <source>
        <dbReference type="PROSITE" id="PS51192"/>
    </source>
</evidence>
<dbReference type="Proteomes" id="UP001238163">
    <property type="component" value="Unassembled WGS sequence"/>
</dbReference>
<dbReference type="GO" id="GO:0003676">
    <property type="term" value="F:nucleic acid binding"/>
    <property type="evidence" value="ECO:0007669"/>
    <property type="project" value="InterPro"/>
</dbReference>
<feature type="domain" description="Helicase ATP-binding" evidence="9">
    <location>
        <begin position="161"/>
        <end position="339"/>
    </location>
</feature>
<keyword evidence="1" id="KW-0963">Cytoplasm</keyword>
<keyword evidence="4 7" id="KW-0347">Helicase</keyword>
<evidence type="ECO:0000256" key="4">
    <source>
        <dbReference type="ARBA" id="ARBA00022806"/>
    </source>
</evidence>
<dbReference type="GO" id="GO:0016787">
    <property type="term" value="F:hydrolase activity"/>
    <property type="evidence" value="ECO:0007669"/>
    <property type="project" value="UniProtKB-KW"/>
</dbReference>
<dbReference type="EMBL" id="JAUSVL010000001">
    <property type="protein sequence ID" value="MDQ0289801.1"/>
    <property type="molecule type" value="Genomic_DNA"/>
</dbReference>
<dbReference type="GO" id="GO:0003724">
    <property type="term" value="F:RNA helicase activity"/>
    <property type="evidence" value="ECO:0007669"/>
    <property type="project" value="UniProtKB-EC"/>
</dbReference>
<feature type="compositionally biased region" description="Low complexity" evidence="8">
    <location>
        <begin position="68"/>
        <end position="90"/>
    </location>
</feature>
<evidence type="ECO:0000256" key="8">
    <source>
        <dbReference type="SAM" id="MobiDB-lite"/>
    </source>
</evidence>
<organism evidence="11 12">
    <name type="scientific">Oligosphaera ethanolica</name>
    <dbReference type="NCBI Taxonomy" id="760260"/>
    <lineage>
        <taxon>Bacteria</taxon>
        <taxon>Pseudomonadati</taxon>
        <taxon>Lentisphaerota</taxon>
        <taxon>Oligosphaeria</taxon>
        <taxon>Oligosphaerales</taxon>
        <taxon>Oligosphaeraceae</taxon>
        <taxon>Oligosphaera</taxon>
    </lineage>
</organism>
<feature type="compositionally biased region" description="Polar residues" evidence="8">
    <location>
        <begin position="17"/>
        <end position="26"/>
    </location>
</feature>
<evidence type="ECO:0000259" key="10">
    <source>
        <dbReference type="PROSITE" id="PS51194"/>
    </source>
</evidence>
<protein>
    <submittedName>
        <fullName evidence="11">ATP-dependent RNA helicase RhlB</fullName>
        <ecNumber evidence="11">3.6.4.13</ecNumber>
    </submittedName>
</protein>
<dbReference type="InterPro" id="IPR001650">
    <property type="entry name" value="Helicase_C-like"/>
</dbReference>
<dbReference type="InterPro" id="IPR044742">
    <property type="entry name" value="DEAD/DEAH_RhlB"/>
</dbReference>
<dbReference type="SMART" id="SM00490">
    <property type="entry name" value="HELICc"/>
    <property type="match status" value="1"/>
</dbReference>
<dbReference type="PROSITE" id="PS51194">
    <property type="entry name" value="HELICASE_CTER"/>
    <property type="match status" value="1"/>
</dbReference>
<evidence type="ECO:0000313" key="12">
    <source>
        <dbReference type="Proteomes" id="UP001238163"/>
    </source>
</evidence>
<gene>
    <name evidence="11" type="ORF">J3R75_001908</name>
</gene>
<dbReference type="GO" id="GO:0005829">
    <property type="term" value="C:cytosol"/>
    <property type="evidence" value="ECO:0007669"/>
    <property type="project" value="TreeGrafter"/>
</dbReference>
<dbReference type="PANTHER" id="PTHR47959:SF10">
    <property type="entry name" value="ATP-DEPENDENT RNA HELICASE RHLB"/>
    <property type="match status" value="1"/>
</dbReference>
<keyword evidence="2 7" id="KW-0547">Nucleotide-binding</keyword>
<dbReference type="InterPro" id="IPR000629">
    <property type="entry name" value="RNA-helicase_DEAD-box_CS"/>
</dbReference>
<reference evidence="11" key="1">
    <citation type="submission" date="2023-07" db="EMBL/GenBank/DDBJ databases">
        <title>Genomic Encyclopedia of Type Strains, Phase IV (KMG-IV): sequencing the most valuable type-strain genomes for metagenomic binning, comparative biology and taxonomic classification.</title>
        <authorList>
            <person name="Goeker M."/>
        </authorList>
    </citation>
    <scope>NUCLEOTIDE SEQUENCE</scope>
    <source>
        <strain evidence="11">DSM 24202</strain>
    </source>
</reference>
<dbReference type="SUPFAM" id="SSF52540">
    <property type="entry name" value="P-loop containing nucleoside triphosphate hydrolases"/>
    <property type="match status" value="1"/>
</dbReference>
<proteinExistence type="inferred from homology"/>
<dbReference type="InterPro" id="IPR050079">
    <property type="entry name" value="DEAD_box_RNA_helicase"/>
</dbReference>
<comment type="caution">
    <text evidence="11">The sequence shown here is derived from an EMBL/GenBank/DDBJ whole genome shotgun (WGS) entry which is preliminary data.</text>
</comment>
<dbReference type="EC" id="3.6.4.13" evidence="11"/>
<dbReference type="CDD" id="cd18787">
    <property type="entry name" value="SF2_C_DEAD"/>
    <property type="match status" value="1"/>
</dbReference>
<evidence type="ECO:0000256" key="5">
    <source>
        <dbReference type="ARBA" id="ARBA00022840"/>
    </source>
</evidence>
<dbReference type="Pfam" id="PF00270">
    <property type="entry name" value="DEAD"/>
    <property type="match status" value="1"/>
</dbReference>
<dbReference type="AlphaFoldDB" id="A0AAE3VG62"/>
<feature type="compositionally biased region" description="Polar residues" evidence="8">
    <location>
        <begin position="97"/>
        <end position="106"/>
    </location>
</feature>
<evidence type="ECO:0000256" key="6">
    <source>
        <dbReference type="ARBA" id="ARBA00038437"/>
    </source>
</evidence>
<dbReference type="Gene3D" id="3.40.50.300">
    <property type="entry name" value="P-loop containing nucleotide triphosphate hydrolases"/>
    <property type="match status" value="2"/>
</dbReference>
<dbReference type="RefSeq" id="WP_307261253.1">
    <property type="nucleotide sequence ID" value="NZ_JAUSVL010000001.1"/>
</dbReference>
<keyword evidence="5 7" id="KW-0067">ATP-binding</keyword>